<dbReference type="SFLD" id="SFLDS00003">
    <property type="entry name" value="Haloacid_Dehalogenase"/>
    <property type="match status" value="1"/>
</dbReference>
<dbReference type="GO" id="GO:0046872">
    <property type="term" value="F:metal ion binding"/>
    <property type="evidence" value="ECO:0007669"/>
    <property type="project" value="UniProtKB-KW"/>
</dbReference>
<organism evidence="6">
    <name type="scientific">Flexilinea flocculi</name>
    <dbReference type="NCBI Taxonomy" id="1678840"/>
    <lineage>
        <taxon>Bacteria</taxon>
        <taxon>Bacillati</taxon>
        <taxon>Chloroflexota</taxon>
        <taxon>Anaerolineae</taxon>
        <taxon>Anaerolineales</taxon>
        <taxon>Anaerolineaceae</taxon>
        <taxon>Flexilinea</taxon>
    </lineage>
</organism>
<accession>A0A0K8PAW8</accession>
<dbReference type="EMBL" id="DF968180">
    <property type="protein sequence ID" value="GAP39808.1"/>
    <property type="molecule type" value="Genomic_DNA"/>
</dbReference>
<dbReference type="Pfam" id="PF00702">
    <property type="entry name" value="Hydrolase"/>
    <property type="match status" value="1"/>
</dbReference>
<dbReference type="GO" id="GO:0003824">
    <property type="term" value="F:catalytic activity"/>
    <property type="evidence" value="ECO:0007669"/>
    <property type="project" value="UniProtKB-ARBA"/>
</dbReference>
<keyword evidence="3" id="KW-0479">Metal-binding</keyword>
<comment type="cofactor">
    <cofactor evidence="1">
        <name>Mg(2+)</name>
        <dbReference type="ChEBI" id="CHEBI:18420"/>
    </cofactor>
</comment>
<evidence type="ECO:0000313" key="7">
    <source>
        <dbReference type="Proteomes" id="UP000053370"/>
    </source>
</evidence>
<name>A0A0K8PAW8_9CHLR</name>
<keyword evidence="7" id="KW-1185">Reference proteome</keyword>
<proteinExistence type="inferred from homology"/>
<dbReference type="Gene3D" id="1.10.150.240">
    <property type="entry name" value="Putative phosphatase, domain 2"/>
    <property type="match status" value="1"/>
</dbReference>
<evidence type="ECO:0000313" key="6">
    <source>
        <dbReference type="EMBL" id="GAP39808.1"/>
    </source>
</evidence>
<evidence type="ECO:0000256" key="3">
    <source>
        <dbReference type="ARBA" id="ARBA00022723"/>
    </source>
</evidence>
<dbReference type="NCBIfam" id="TIGR01509">
    <property type="entry name" value="HAD-SF-IA-v3"/>
    <property type="match status" value="1"/>
</dbReference>
<dbReference type="CDD" id="cd07505">
    <property type="entry name" value="HAD_BPGM-like"/>
    <property type="match status" value="1"/>
</dbReference>
<dbReference type="Proteomes" id="UP000053370">
    <property type="component" value="Unassembled WGS sequence"/>
</dbReference>
<protein>
    <submittedName>
        <fullName evidence="6">Haloacid dehalogenase superfamily, subfamily IA, variant 3</fullName>
    </submittedName>
</protein>
<dbReference type="InterPro" id="IPR036412">
    <property type="entry name" value="HAD-like_sf"/>
</dbReference>
<dbReference type="SUPFAM" id="SSF56784">
    <property type="entry name" value="HAD-like"/>
    <property type="match status" value="1"/>
</dbReference>
<dbReference type="AlphaFoldDB" id="A0A0K8PAW8"/>
<dbReference type="InterPro" id="IPR051600">
    <property type="entry name" value="Beta-PGM-like"/>
</dbReference>
<gene>
    <name evidence="6" type="ORF">ATC1_12344</name>
</gene>
<evidence type="ECO:0000256" key="4">
    <source>
        <dbReference type="ARBA" id="ARBA00022842"/>
    </source>
</evidence>
<dbReference type="SFLD" id="SFLDG01129">
    <property type="entry name" value="C1.5:_HAD__Beta-PGM__Phosphata"/>
    <property type="match status" value="1"/>
</dbReference>
<dbReference type="InterPro" id="IPR006439">
    <property type="entry name" value="HAD-SF_hydro_IA"/>
</dbReference>
<sequence length="223" mass="25607">MVKGIIFDFNGTLFFDTDLQEEAWRVLFKKYKGRDLGLTEFQDFIHGRVNSDIMDYFFGNSASLEKRIQLMTEKEQTYRQIVRTKNGSPQFVKGAVELFDELQRRNIKFTIATASEISNVEFYFEVFPLKKWLSGPEAILYDNGTFPGKPAPDIYQRAAALIGEDPKDCMVVEDSLSGLRAAQDAGIGRIIAMRPEKDSEIIRQDQKIEAIIDDFTDFAERFL</sequence>
<dbReference type="STRING" id="1678840.ATC1_12344"/>
<keyword evidence="4" id="KW-0460">Magnesium</keyword>
<evidence type="ECO:0000256" key="1">
    <source>
        <dbReference type="ARBA" id="ARBA00001946"/>
    </source>
</evidence>
<comment type="similarity">
    <text evidence="2">Belongs to the HAD-like hydrolase superfamily. CbbY/CbbZ/Gph/YieH family.</text>
</comment>
<dbReference type="PANTHER" id="PTHR46193">
    <property type="entry name" value="6-PHOSPHOGLUCONATE PHOSPHATASE"/>
    <property type="match status" value="1"/>
</dbReference>
<dbReference type="InterPro" id="IPR023198">
    <property type="entry name" value="PGP-like_dom2"/>
</dbReference>
<evidence type="ECO:0000256" key="2">
    <source>
        <dbReference type="ARBA" id="ARBA00006171"/>
    </source>
</evidence>
<dbReference type="PANTHER" id="PTHR46193:SF18">
    <property type="entry name" value="HEXITOL PHOSPHATASE B"/>
    <property type="match status" value="1"/>
</dbReference>
<dbReference type="InterPro" id="IPR023214">
    <property type="entry name" value="HAD_sf"/>
</dbReference>
<evidence type="ECO:0000256" key="5">
    <source>
        <dbReference type="ARBA" id="ARBA00023277"/>
    </source>
</evidence>
<dbReference type="Gene3D" id="3.40.50.1000">
    <property type="entry name" value="HAD superfamily/HAD-like"/>
    <property type="match status" value="1"/>
</dbReference>
<dbReference type="PATRIC" id="fig|1678840.3.peg.905"/>
<keyword evidence="5" id="KW-0119">Carbohydrate metabolism</keyword>
<reference evidence="6" key="1">
    <citation type="journal article" date="2015" name="Genome Announc.">
        <title>Draft Genome Sequence of Anaerolineae Strain TC1, a Novel Isolate from a Methanogenic Wastewater Treatment System.</title>
        <authorList>
            <person name="Matsuura N."/>
            <person name="Tourlousse D.M."/>
            <person name="Sun L."/>
            <person name="Toyonaga M."/>
            <person name="Kuroda K."/>
            <person name="Ohashi A."/>
            <person name="Cruz R."/>
            <person name="Yamaguchi T."/>
            <person name="Sekiguchi Y."/>
        </authorList>
    </citation>
    <scope>NUCLEOTIDE SEQUENCE [LARGE SCALE GENOMIC DNA]</scope>
    <source>
        <strain evidence="6">TC1</strain>
    </source>
</reference>